<keyword evidence="4" id="KW-0560">Oxidoreductase</keyword>
<dbReference type="GO" id="GO:0046872">
    <property type="term" value="F:metal ion binding"/>
    <property type="evidence" value="ECO:0007669"/>
    <property type="project" value="UniProtKB-KW"/>
</dbReference>
<dbReference type="AlphaFoldDB" id="C7N7I2"/>
<dbReference type="InterPro" id="IPR006311">
    <property type="entry name" value="TAT_signal"/>
</dbReference>
<dbReference type="Gene3D" id="3.40.50.740">
    <property type="match status" value="1"/>
</dbReference>
<dbReference type="Pfam" id="PF00384">
    <property type="entry name" value="Molybdopterin"/>
    <property type="match status" value="1"/>
</dbReference>
<dbReference type="eggNOG" id="COG0243">
    <property type="taxonomic scope" value="Bacteria"/>
</dbReference>
<evidence type="ECO:0000313" key="9">
    <source>
        <dbReference type="Proteomes" id="UP000002026"/>
    </source>
</evidence>
<dbReference type="NCBIfam" id="TIGR01409">
    <property type="entry name" value="TAT_signal_seq"/>
    <property type="match status" value="1"/>
</dbReference>
<dbReference type="PANTHER" id="PTHR43742:SF6">
    <property type="entry name" value="OXIDOREDUCTASE YYAE-RELATED"/>
    <property type="match status" value="1"/>
</dbReference>
<keyword evidence="3" id="KW-0732">Signal</keyword>
<organism evidence="8 9">
    <name type="scientific">Slackia heliotrinireducens (strain ATCC 29202 / DSM 20476 / NCTC 11029 / RHS 1)</name>
    <name type="common">Peptococcus heliotrinreducens</name>
    <dbReference type="NCBI Taxonomy" id="471855"/>
    <lineage>
        <taxon>Bacteria</taxon>
        <taxon>Bacillati</taxon>
        <taxon>Actinomycetota</taxon>
        <taxon>Coriobacteriia</taxon>
        <taxon>Eggerthellales</taxon>
        <taxon>Eggerthellaceae</taxon>
        <taxon>Slackia</taxon>
    </lineage>
</organism>
<dbReference type="KEGG" id="shi:Shel_18490"/>
<dbReference type="SUPFAM" id="SSF50692">
    <property type="entry name" value="ADC-like"/>
    <property type="match status" value="1"/>
</dbReference>
<proteinExistence type="inferred from homology"/>
<name>C7N7I2_SLAHD</name>
<evidence type="ECO:0000256" key="3">
    <source>
        <dbReference type="ARBA" id="ARBA00022729"/>
    </source>
</evidence>
<dbReference type="GO" id="GO:0051536">
    <property type="term" value="F:iron-sulfur cluster binding"/>
    <property type="evidence" value="ECO:0007669"/>
    <property type="project" value="UniProtKB-KW"/>
</dbReference>
<dbReference type="InterPro" id="IPR006657">
    <property type="entry name" value="MoPterin_dinucl-bd_dom"/>
</dbReference>
<keyword evidence="9" id="KW-1185">Reference proteome</keyword>
<dbReference type="RefSeq" id="WP_012798969.1">
    <property type="nucleotide sequence ID" value="NC_013165.1"/>
</dbReference>
<gene>
    <name evidence="8" type="ordered locus">Shel_18490</name>
</gene>
<evidence type="ECO:0000256" key="1">
    <source>
        <dbReference type="ARBA" id="ARBA00010312"/>
    </source>
</evidence>
<sequence>MERSHLSTLSRRGFMKGSALASLGLGVGLSGLTGCAPTEAPKADQPAAETTDAATSGYQYEPETSEGEWIHTACQRNCFDTCMILAKVVDGTLVKVKGDPDNPYTAGGLCVKTQSYVDWTYSEERILYPLRRTGTKGPGCTFERISWDDAIEEITTKWKDIIDQYGGEAITWSRYQGNQGSLNRRVLEPLFFKMGATYCEGSMCNNGYVHSLPYTTAGVPVMRAEAIAEKSLYISWAHNPAATSLHTMKFIKEMNKNGGKIVVINPVATVETMWADVFVQLKAGTDVAFALGIGKYLLDNDMYDAEWIEQWAQGLDDYKAECDEWPADRVAEVCGVPAEQVAQVAELLWENRENACLKTGLCLGRRLNGGMSHISIKCLSGLVGHPEMYFNMTSSGGLQLFSNGAPAMQDTMFEGKLPSEAEPVGTVRNYSSPDLGKVLTSQNYGEDHNFADNPIRSIMFFGNNAMVSHPNLNLVKEGLMREDLFTVVHDLFMTDTCDYADIILPAPTNFEYEEFNGGYGHNYAVHNQPVIETMGECVANWDLCNRLGQAMGFDDEAFHRDEQWFRDLFMTDKPFTYEEFVEKGWIDCEPKTFDEAVYNGEGFKTPSGKFQFASDELEHDHGTRAPHYVDDPESLQGDPELLAKYPLALISASAKEYLNGMFGNMPDNNLLFEENYLYIDAEEAEERGIADGDEVIVRNDRGELHRIARVLENRIAEHTVYTYPSTWDKFANYQTVNFLTTDARADIGRGVSFQSCLVEVEKA</sequence>
<dbReference type="InterPro" id="IPR006656">
    <property type="entry name" value="Mopterin_OxRdtase"/>
</dbReference>
<dbReference type="PROSITE" id="PS51669">
    <property type="entry name" value="4FE4S_MOW_BIS_MGD"/>
    <property type="match status" value="1"/>
</dbReference>
<dbReference type="HOGENOM" id="CLU_000422_13_3_11"/>
<dbReference type="Gene3D" id="2.20.25.90">
    <property type="entry name" value="ADC-like domains"/>
    <property type="match status" value="1"/>
</dbReference>
<dbReference type="Pfam" id="PF04879">
    <property type="entry name" value="Molybdop_Fe4S4"/>
    <property type="match status" value="1"/>
</dbReference>
<dbReference type="PANTHER" id="PTHR43742">
    <property type="entry name" value="TRIMETHYLAMINE-N-OXIDE REDUCTASE"/>
    <property type="match status" value="1"/>
</dbReference>
<dbReference type="Gene3D" id="3.30.2070.10">
    <property type="entry name" value="Formate dehydrogenase/DMSO reductase"/>
    <property type="match status" value="1"/>
</dbReference>
<dbReference type="InterPro" id="IPR006963">
    <property type="entry name" value="Mopterin_OxRdtase_4Fe-4S_dom"/>
</dbReference>
<dbReference type="SMART" id="SM00926">
    <property type="entry name" value="Molybdop_Fe4S4"/>
    <property type="match status" value="1"/>
</dbReference>
<keyword evidence="6" id="KW-0411">Iron-sulfur</keyword>
<accession>C7N7I2</accession>
<dbReference type="Gene3D" id="2.40.40.20">
    <property type="match status" value="1"/>
</dbReference>
<evidence type="ECO:0000313" key="8">
    <source>
        <dbReference type="EMBL" id="ACV22867.1"/>
    </source>
</evidence>
<dbReference type="STRING" id="471855.Shel_18490"/>
<comment type="similarity">
    <text evidence="1">Belongs to the prokaryotic molybdopterin-containing oxidoreductase family.</text>
</comment>
<dbReference type="EMBL" id="CP001684">
    <property type="protein sequence ID" value="ACV22867.1"/>
    <property type="molecule type" value="Genomic_DNA"/>
</dbReference>
<keyword evidence="2" id="KW-0479">Metal-binding</keyword>
<dbReference type="GO" id="GO:0043546">
    <property type="term" value="F:molybdopterin cofactor binding"/>
    <property type="evidence" value="ECO:0007669"/>
    <property type="project" value="InterPro"/>
</dbReference>
<feature type="domain" description="4Fe-4S Mo/W bis-MGD-type" evidence="7">
    <location>
        <begin position="67"/>
        <end position="124"/>
    </location>
</feature>
<dbReference type="InterPro" id="IPR019546">
    <property type="entry name" value="TAT_signal_bac_arc"/>
</dbReference>
<dbReference type="SUPFAM" id="SSF53706">
    <property type="entry name" value="Formate dehydrogenase/DMSO reductase, domains 1-3"/>
    <property type="match status" value="1"/>
</dbReference>
<evidence type="ECO:0000256" key="4">
    <source>
        <dbReference type="ARBA" id="ARBA00023002"/>
    </source>
</evidence>
<dbReference type="PROSITE" id="PS51318">
    <property type="entry name" value="TAT"/>
    <property type="match status" value="1"/>
</dbReference>
<dbReference type="Pfam" id="PF01568">
    <property type="entry name" value="Molydop_binding"/>
    <property type="match status" value="1"/>
</dbReference>
<dbReference type="InterPro" id="IPR009010">
    <property type="entry name" value="Asp_de-COase-like_dom_sf"/>
</dbReference>
<dbReference type="InterPro" id="IPR050612">
    <property type="entry name" value="Prok_Mopterin_Oxidored"/>
</dbReference>
<keyword evidence="5" id="KW-0408">Iron</keyword>
<dbReference type="PROSITE" id="PS51257">
    <property type="entry name" value="PROKAR_LIPOPROTEIN"/>
    <property type="match status" value="1"/>
</dbReference>
<protein>
    <submittedName>
        <fullName evidence="8">Anaerobic dehydrogenase, typically selenocysteine-containing</fullName>
    </submittedName>
</protein>
<reference evidence="8 9" key="1">
    <citation type="journal article" date="2009" name="Stand. Genomic Sci.">
        <title>Complete genome sequence of Slackia heliotrinireducens type strain (RHS 1).</title>
        <authorList>
            <person name="Pukall R."/>
            <person name="Lapidus A."/>
            <person name="Nolan M."/>
            <person name="Copeland A."/>
            <person name="Glavina Del Rio T."/>
            <person name="Lucas S."/>
            <person name="Chen F."/>
            <person name="Tice H."/>
            <person name="Cheng J.F."/>
            <person name="Chertkov O."/>
            <person name="Bruce D."/>
            <person name="Goodwin L."/>
            <person name="Kuske C."/>
            <person name="Brettin T."/>
            <person name="Detter J.C."/>
            <person name="Han C."/>
            <person name="Pitluck S."/>
            <person name="Pati A."/>
            <person name="Mavrommatis K."/>
            <person name="Ivanova N."/>
            <person name="Ovchinnikova G."/>
            <person name="Chen A."/>
            <person name="Palaniappan K."/>
            <person name="Schneider S."/>
            <person name="Rohde M."/>
            <person name="Chain P."/>
            <person name="D'haeseleer P."/>
            <person name="Goker M."/>
            <person name="Bristow J."/>
            <person name="Eisen J.A."/>
            <person name="Markowitz V."/>
            <person name="Kyrpides N.C."/>
            <person name="Klenk H.P."/>
            <person name="Hugenholtz P."/>
        </authorList>
    </citation>
    <scope>NUCLEOTIDE SEQUENCE [LARGE SCALE GENOMIC DNA]</scope>
    <source>
        <strain evidence="9">ATCC 29202 / DSM 20476 / NCTC 11029 / RHS 1</strain>
    </source>
</reference>
<dbReference type="GO" id="GO:0016491">
    <property type="term" value="F:oxidoreductase activity"/>
    <property type="evidence" value="ECO:0007669"/>
    <property type="project" value="UniProtKB-KW"/>
</dbReference>
<evidence type="ECO:0000259" key="7">
    <source>
        <dbReference type="PROSITE" id="PS51669"/>
    </source>
</evidence>
<dbReference type="Gene3D" id="3.40.228.10">
    <property type="entry name" value="Dimethylsulfoxide Reductase, domain 2"/>
    <property type="match status" value="1"/>
</dbReference>
<evidence type="ECO:0000256" key="2">
    <source>
        <dbReference type="ARBA" id="ARBA00022723"/>
    </source>
</evidence>
<dbReference type="Proteomes" id="UP000002026">
    <property type="component" value="Chromosome"/>
</dbReference>
<evidence type="ECO:0000256" key="6">
    <source>
        <dbReference type="ARBA" id="ARBA00023014"/>
    </source>
</evidence>
<evidence type="ECO:0000256" key="5">
    <source>
        <dbReference type="ARBA" id="ARBA00023004"/>
    </source>
</evidence>